<organism evidence="1 2">
    <name type="scientific">Pseudo-nitzschia multistriata</name>
    <dbReference type="NCBI Taxonomy" id="183589"/>
    <lineage>
        <taxon>Eukaryota</taxon>
        <taxon>Sar</taxon>
        <taxon>Stramenopiles</taxon>
        <taxon>Ochrophyta</taxon>
        <taxon>Bacillariophyta</taxon>
        <taxon>Bacillariophyceae</taxon>
        <taxon>Bacillariophycidae</taxon>
        <taxon>Bacillariales</taxon>
        <taxon>Bacillariaceae</taxon>
        <taxon>Pseudo-nitzschia</taxon>
    </lineage>
</organism>
<dbReference type="EMBL" id="CAACVS010000048">
    <property type="protein sequence ID" value="VEU35114.1"/>
    <property type="molecule type" value="Genomic_DNA"/>
</dbReference>
<sequence length="87" mass="9939">MTDSAMRASASLMSWRSPISMSPPNMTNRDPSELWEFSMRASSKVMSSISDSCFAPHARRRCELRLDAFLNFPRLSNVDRATKPILW</sequence>
<name>A0A448YZD0_9STRA</name>
<proteinExistence type="predicted"/>
<gene>
    <name evidence="1" type="ORF">PSNMU_V1.4_AUG-EV-PASAV3_0018610</name>
</gene>
<evidence type="ECO:0000313" key="1">
    <source>
        <dbReference type="EMBL" id="VEU35114.1"/>
    </source>
</evidence>
<keyword evidence="2" id="KW-1185">Reference proteome</keyword>
<protein>
    <submittedName>
        <fullName evidence="1">Uncharacterized protein</fullName>
    </submittedName>
</protein>
<evidence type="ECO:0000313" key="2">
    <source>
        <dbReference type="Proteomes" id="UP000291116"/>
    </source>
</evidence>
<accession>A0A448YZD0</accession>
<dbReference type="AlphaFoldDB" id="A0A448YZD0"/>
<dbReference type="Proteomes" id="UP000291116">
    <property type="component" value="Unassembled WGS sequence"/>
</dbReference>
<reference evidence="1 2" key="1">
    <citation type="submission" date="2019-01" db="EMBL/GenBank/DDBJ databases">
        <authorList>
            <person name="Ferrante I. M."/>
        </authorList>
    </citation>
    <scope>NUCLEOTIDE SEQUENCE [LARGE SCALE GENOMIC DNA]</scope>
    <source>
        <strain evidence="1 2">B856</strain>
    </source>
</reference>